<dbReference type="AlphaFoldDB" id="A0AAU6Q922"/>
<accession>A0AAU6Q922</accession>
<geneLocation type="plasmid" evidence="1">
    <name>p2</name>
</geneLocation>
<dbReference type="EMBL" id="CP149785">
    <property type="protein sequence ID" value="WYF46752.1"/>
    <property type="molecule type" value="Genomic_DNA"/>
</dbReference>
<name>A0AAU6Q922_9DEIO</name>
<evidence type="ECO:0000313" key="1">
    <source>
        <dbReference type="EMBL" id="WYF46752.1"/>
    </source>
</evidence>
<keyword evidence="1" id="KW-0614">Plasmid</keyword>
<protein>
    <submittedName>
        <fullName evidence="1">Uncharacterized protein</fullName>
    </submittedName>
</protein>
<reference evidence="1" key="1">
    <citation type="submission" date="2024-03" db="EMBL/GenBank/DDBJ databases">
        <title>Deinococcus weizhi sp. nov., isolated from human skin.</title>
        <authorList>
            <person name="Wei Z."/>
            <person name="Tian F."/>
            <person name="Yang C."/>
            <person name="Xin L.T."/>
            <person name="Wen Z.J."/>
            <person name="Lan K.C."/>
            <person name="Yu L."/>
            <person name="Zhe W."/>
            <person name="Dan F.D."/>
            <person name="Jun W."/>
            <person name="Rui Z."/>
            <person name="Yong X.J."/>
            <person name="Ting Y."/>
            <person name="Wei X."/>
            <person name="Xu Z.G."/>
            <person name="Xin Z."/>
            <person name="Dong F.G."/>
            <person name="Ni X.M."/>
            <person name="Zheng M.G."/>
            <person name="Chun Y."/>
            <person name="Qian W.X."/>
        </authorList>
    </citation>
    <scope>NUCLEOTIDE SEQUENCE</scope>
    <source>
        <strain evidence="1">VB142</strain>
        <plasmid evidence="1">p2</plasmid>
    </source>
</reference>
<gene>
    <name evidence="1" type="ORF">WDJ50_18485</name>
</gene>
<organism evidence="1">
    <name type="scientific">Deinococcus sp. VB142</name>
    <dbReference type="NCBI Taxonomy" id="3112952"/>
    <lineage>
        <taxon>Bacteria</taxon>
        <taxon>Thermotogati</taxon>
        <taxon>Deinococcota</taxon>
        <taxon>Deinococci</taxon>
        <taxon>Deinococcales</taxon>
        <taxon>Deinococcaceae</taxon>
        <taxon>Deinococcus</taxon>
    </lineage>
</organism>
<proteinExistence type="predicted"/>
<sequence>MKKFLKDYPGVIVLAAAFILVGILGSLQSAAPTPAASTPAAQAESAYDAEAQAEAQKETESLALITQGAQDNLARLCPGERVGYLANAIRMSSNALLEFQGVDIQPNKYALMVMEAKANPETASFSCGDLVDIISREVSR</sequence>
<dbReference type="RefSeq" id="WP_339098255.1">
    <property type="nucleotide sequence ID" value="NZ_CP149785.1"/>
</dbReference>